<protein>
    <submittedName>
        <fullName evidence="6">UbiA family prenyltransferase</fullName>
    </submittedName>
</protein>
<dbReference type="GO" id="GO:0016020">
    <property type="term" value="C:membrane"/>
    <property type="evidence" value="ECO:0007669"/>
    <property type="project" value="UniProtKB-SubCell"/>
</dbReference>
<dbReference type="Proteomes" id="UP000640489">
    <property type="component" value="Unassembled WGS sequence"/>
</dbReference>
<reference evidence="6" key="1">
    <citation type="submission" date="2020-11" db="EMBL/GenBank/DDBJ databases">
        <title>Nocardioides sp. nov., isolated from Soil of Cynanchum wilfordii Hemsley rhizosphere.</title>
        <authorList>
            <person name="Lee J.-S."/>
            <person name="Suh M.K."/>
            <person name="Kim J.-S."/>
        </authorList>
    </citation>
    <scope>NUCLEOTIDE SEQUENCE</scope>
    <source>
        <strain evidence="6">KCTC 19275</strain>
    </source>
</reference>
<dbReference type="InterPro" id="IPR000537">
    <property type="entry name" value="UbiA_prenyltransferase"/>
</dbReference>
<keyword evidence="7" id="KW-1185">Reference proteome</keyword>
<feature type="transmembrane region" description="Helical" evidence="5">
    <location>
        <begin position="47"/>
        <end position="66"/>
    </location>
</feature>
<dbReference type="Gene3D" id="1.10.357.140">
    <property type="entry name" value="UbiA prenyltransferase"/>
    <property type="match status" value="1"/>
</dbReference>
<evidence type="ECO:0000256" key="1">
    <source>
        <dbReference type="ARBA" id="ARBA00004141"/>
    </source>
</evidence>
<feature type="transmembrane region" description="Helical" evidence="5">
    <location>
        <begin position="138"/>
        <end position="157"/>
    </location>
</feature>
<comment type="caution">
    <text evidence="6">The sequence shown here is derived from an EMBL/GenBank/DDBJ whole genome shotgun (WGS) entry which is preliminary data.</text>
</comment>
<evidence type="ECO:0000256" key="4">
    <source>
        <dbReference type="ARBA" id="ARBA00023136"/>
    </source>
</evidence>
<keyword evidence="4 5" id="KW-0472">Membrane</keyword>
<dbReference type="GO" id="GO:0016765">
    <property type="term" value="F:transferase activity, transferring alkyl or aryl (other than methyl) groups"/>
    <property type="evidence" value="ECO:0007669"/>
    <property type="project" value="InterPro"/>
</dbReference>
<evidence type="ECO:0000256" key="3">
    <source>
        <dbReference type="ARBA" id="ARBA00022989"/>
    </source>
</evidence>
<name>A0A930VJ09_9ACTN</name>
<feature type="transmembrane region" description="Helical" evidence="5">
    <location>
        <begin position="86"/>
        <end position="105"/>
    </location>
</feature>
<dbReference type="Pfam" id="PF01040">
    <property type="entry name" value="UbiA"/>
    <property type="match status" value="1"/>
</dbReference>
<dbReference type="InterPro" id="IPR044878">
    <property type="entry name" value="UbiA_sf"/>
</dbReference>
<evidence type="ECO:0000256" key="5">
    <source>
        <dbReference type="SAM" id="Phobius"/>
    </source>
</evidence>
<dbReference type="EMBL" id="JADKPN010000015">
    <property type="protein sequence ID" value="MBF4765471.1"/>
    <property type="molecule type" value="Genomic_DNA"/>
</dbReference>
<keyword evidence="3 5" id="KW-1133">Transmembrane helix</keyword>
<feature type="transmembrane region" description="Helical" evidence="5">
    <location>
        <begin position="111"/>
        <end position="131"/>
    </location>
</feature>
<accession>A0A930VJ09</accession>
<sequence length="240" mass="24215">MSPAAAGPIATPVRLVRAAHPLQALVTALVLAGVATAAGRPLREVGLVAATVLVGQAVIGLHNDLVDRRRDAARGTTGKPLATGDLEPGTVWFAVACAVLLLVPLSLANGLTAGSAYLISVAVALLGNVLLRGSALSWLPWAASYGLLPAFVSYGGWGGAADGDPPTVVVTVLAALLGVAVHVLLALPGLVADNEDGLRHLPLRIALRTGAPRLLWITIAVTVFLVASLVVAGLTTGLSQ</sequence>
<evidence type="ECO:0000313" key="6">
    <source>
        <dbReference type="EMBL" id="MBF4765471.1"/>
    </source>
</evidence>
<feature type="transmembrane region" description="Helical" evidence="5">
    <location>
        <begin position="213"/>
        <end position="234"/>
    </location>
</feature>
<gene>
    <name evidence="6" type="ORF">ISU07_20255</name>
</gene>
<organism evidence="6 7">
    <name type="scientific">Nocardioides islandensis</name>
    <dbReference type="NCBI Taxonomy" id="433663"/>
    <lineage>
        <taxon>Bacteria</taxon>
        <taxon>Bacillati</taxon>
        <taxon>Actinomycetota</taxon>
        <taxon>Actinomycetes</taxon>
        <taxon>Propionibacteriales</taxon>
        <taxon>Nocardioidaceae</taxon>
        <taxon>Nocardioides</taxon>
    </lineage>
</organism>
<dbReference type="AlphaFoldDB" id="A0A930VJ09"/>
<evidence type="ECO:0000256" key="2">
    <source>
        <dbReference type="ARBA" id="ARBA00022692"/>
    </source>
</evidence>
<comment type="subcellular location">
    <subcellularLocation>
        <location evidence="1">Membrane</location>
        <topology evidence="1">Multi-pass membrane protein</topology>
    </subcellularLocation>
</comment>
<dbReference type="RefSeq" id="WP_194708647.1">
    <property type="nucleotide sequence ID" value="NZ_JADKPN010000015.1"/>
</dbReference>
<feature type="transmembrane region" description="Helical" evidence="5">
    <location>
        <begin position="169"/>
        <end position="192"/>
    </location>
</feature>
<evidence type="ECO:0000313" key="7">
    <source>
        <dbReference type="Proteomes" id="UP000640489"/>
    </source>
</evidence>
<keyword evidence="2 5" id="KW-0812">Transmembrane</keyword>
<proteinExistence type="predicted"/>